<keyword evidence="7" id="KW-1185">Reference proteome</keyword>
<dbReference type="Proteomes" id="UP000184782">
    <property type="component" value="Unassembled WGS sequence"/>
</dbReference>
<dbReference type="Pfam" id="PF00565">
    <property type="entry name" value="SNase"/>
    <property type="match status" value="1"/>
</dbReference>
<keyword evidence="3" id="KW-0378">Hydrolase</keyword>
<dbReference type="STRING" id="59733.SAMN05421769_0963"/>
<dbReference type="SMART" id="SM00318">
    <property type="entry name" value="SNc"/>
    <property type="match status" value="1"/>
</dbReference>
<dbReference type="PROSITE" id="PS01123">
    <property type="entry name" value="TNASE_1"/>
    <property type="match status" value="1"/>
</dbReference>
<gene>
    <name evidence="6" type="ORF">SAMN05421769_0963</name>
</gene>
<dbReference type="Gene3D" id="2.40.50.90">
    <property type="match status" value="1"/>
</dbReference>
<keyword evidence="1" id="KW-0540">Nuclease</keyword>
<dbReference type="PROSITE" id="PS50830">
    <property type="entry name" value="TNASE_3"/>
    <property type="match status" value="1"/>
</dbReference>
<feature type="region of interest" description="Disordered" evidence="4">
    <location>
        <begin position="148"/>
        <end position="168"/>
    </location>
</feature>
<dbReference type="EMBL" id="FSRQ01000001">
    <property type="protein sequence ID" value="SIN89948.1"/>
    <property type="molecule type" value="Genomic_DNA"/>
</dbReference>
<proteinExistence type="predicted"/>
<name>A0A1N6F3S8_9FLAO</name>
<dbReference type="GO" id="GO:0016787">
    <property type="term" value="F:hydrolase activity"/>
    <property type="evidence" value="ECO:0007669"/>
    <property type="project" value="UniProtKB-KW"/>
</dbReference>
<evidence type="ECO:0000313" key="7">
    <source>
        <dbReference type="Proteomes" id="UP000184782"/>
    </source>
</evidence>
<accession>A0A1N6F3S8</accession>
<dbReference type="PANTHER" id="PTHR12302:SF3">
    <property type="entry name" value="SERINE_THREONINE-PROTEIN KINASE 31"/>
    <property type="match status" value="1"/>
</dbReference>
<evidence type="ECO:0000256" key="2">
    <source>
        <dbReference type="ARBA" id="ARBA00022759"/>
    </source>
</evidence>
<evidence type="ECO:0000313" key="6">
    <source>
        <dbReference type="EMBL" id="SIN89948.1"/>
    </source>
</evidence>
<evidence type="ECO:0000256" key="1">
    <source>
        <dbReference type="ARBA" id="ARBA00022722"/>
    </source>
</evidence>
<dbReference type="SUPFAM" id="SSF50199">
    <property type="entry name" value="Staphylococcal nuclease"/>
    <property type="match status" value="1"/>
</dbReference>
<dbReference type="PANTHER" id="PTHR12302">
    <property type="entry name" value="EBNA2 BINDING PROTEIN P100"/>
    <property type="match status" value="1"/>
</dbReference>
<evidence type="ECO:0000256" key="3">
    <source>
        <dbReference type="ARBA" id="ARBA00022801"/>
    </source>
</evidence>
<dbReference type="RefSeq" id="WP_074229179.1">
    <property type="nucleotide sequence ID" value="NZ_FSRQ01000001.1"/>
</dbReference>
<evidence type="ECO:0000259" key="5">
    <source>
        <dbReference type="PROSITE" id="PS50830"/>
    </source>
</evidence>
<dbReference type="AlphaFoldDB" id="A0A1N6F3S8"/>
<feature type="domain" description="TNase-like" evidence="5">
    <location>
        <begin position="18"/>
        <end position="140"/>
    </location>
</feature>
<feature type="compositionally biased region" description="Low complexity" evidence="4">
    <location>
        <begin position="158"/>
        <end position="168"/>
    </location>
</feature>
<dbReference type="CDD" id="cd00175">
    <property type="entry name" value="SNc"/>
    <property type="match status" value="1"/>
</dbReference>
<dbReference type="OrthoDB" id="9805504at2"/>
<protein>
    <submittedName>
        <fullName evidence="6">Endonuclease YncB, thermonuclease family</fullName>
    </submittedName>
</protein>
<dbReference type="InterPro" id="IPR002071">
    <property type="entry name" value="Thermonucl_AS"/>
</dbReference>
<dbReference type="InterPro" id="IPR016071">
    <property type="entry name" value="Staphylococal_nuclease_OB-fold"/>
</dbReference>
<dbReference type="GO" id="GO:0004519">
    <property type="term" value="F:endonuclease activity"/>
    <property type="evidence" value="ECO:0007669"/>
    <property type="project" value="UniProtKB-KW"/>
</dbReference>
<dbReference type="GO" id="GO:0003676">
    <property type="term" value="F:nucleic acid binding"/>
    <property type="evidence" value="ECO:0007669"/>
    <property type="project" value="InterPro"/>
</dbReference>
<sequence>MIYKTFLLFLFPIIIFSQNKSYKVIGVKDGDTVEILMDGKPQVVRLSHIDCPEKKQPFGNNAKQFASDLCFGKKVKLSTGWKKDRNKRLLAEIILSNGKNLNKELVKNGFAWHYKKYSKDNSYDDLEKQARKLKLGLWNDKIPTAPWEWRKSRKKSSQHSISSTFKVK</sequence>
<keyword evidence="2 6" id="KW-0255">Endonuclease</keyword>
<evidence type="ECO:0000256" key="4">
    <source>
        <dbReference type="SAM" id="MobiDB-lite"/>
    </source>
</evidence>
<organism evidence="6 7">
    <name type="scientific">Chryseobacterium scophthalmum</name>
    <dbReference type="NCBI Taxonomy" id="59733"/>
    <lineage>
        <taxon>Bacteria</taxon>
        <taxon>Pseudomonadati</taxon>
        <taxon>Bacteroidota</taxon>
        <taxon>Flavobacteriia</taxon>
        <taxon>Flavobacteriales</taxon>
        <taxon>Weeksellaceae</taxon>
        <taxon>Chryseobacterium group</taxon>
        <taxon>Chryseobacterium</taxon>
    </lineage>
</organism>
<dbReference type="InterPro" id="IPR035437">
    <property type="entry name" value="SNase_OB-fold_sf"/>
</dbReference>
<reference evidence="7" key="1">
    <citation type="submission" date="2016-12" db="EMBL/GenBank/DDBJ databases">
        <authorList>
            <person name="Varghese N."/>
            <person name="Submissions S."/>
        </authorList>
    </citation>
    <scope>NUCLEOTIDE SEQUENCE [LARGE SCALE GENOMIC DNA]</scope>
    <source>
        <strain evidence="7">DSM 16779</strain>
    </source>
</reference>